<dbReference type="EMBL" id="JXLU01000135">
    <property type="protein sequence ID" value="KIO71111.1"/>
    <property type="molecule type" value="Genomic_DNA"/>
</dbReference>
<comment type="caution">
    <text evidence="1">The sequence shown here is derived from an EMBL/GenBank/DDBJ whole genome shotgun (WGS) entry which is preliminary data.</text>
</comment>
<accession>A0A0D0GA16</accession>
<dbReference type="OrthoDB" id="2326035at2"/>
<name>A0A0D0GA16_9BACI</name>
<organism evidence="1 2">
    <name type="scientific">Caldibacillus thermoamylovorans</name>
    <dbReference type="NCBI Taxonomy" id="35841"/>
    <lineage>
        <taxon>Bacteria</taxon>
        <taxon>Bacillati</taxon>
        <taxon>Bacillota</taxon>
        <taxon>Bacilli</taxon>
        <taxon>Bacillales</taxon>
        <taxon>Bacillaceae</taxon>
        <taxon>Caldibacillus</taxon>
    </lineage>
</organism>
<dbReference type="AlphaFoldDB" id="A0A0D0GA16"/>
<dbReference type="Pfam" id="PF12669">
    <property type="entry name" value="FeoB_associated"/>
    <property type="match status" value="1"/>
</dbReference>
<evidence type="ECO:0008006" key="3">
    <source>
        <dbReference type="Google" id="ProtNLM"/>
    </source>
</evidence>
<protein>
    <recommendedName>
        <fullName evidence="3">FeoB-associated Cys-rich membrane protein</fullName>
    </recommendedName>
</protein>
<evidence type="ECO:0000313" key="1">
    <source>
        <dbReference type="EMBL" id="KIO71111.1"/>
    </source>
</evidence>
<evidence type="ECO:0000313" key="2">
    <source>
        <dbReference type="Proteomes" id="UP000032076"/>
    </source>
</evidence>
<sequence length="51" mass="5739">MFNILLGSLIFGYAVWTIVKFIKRSSKGKCAACDLQDACAKCVIKEEKIKR</sequence>
<proteinExistence type="predicted"/>
<dbReference type="Proteomes" id="UP000032076">
    <property type="component" value="Unassembled WGS sequence"/>
</dbReference>
<gene>
    <name evidence="1" type="ORF">B4167_3815</name>
</gene>
<reference evidence="1 2" key="1">
    <citation type="submission" date="2015-01" db="EMBL/GenBank/DDBJ databases">
        <title>Draft Genome Sequences of Four Bacillus thermoamylovorans Strains, Isolated From Food Products.</title>
        <authorList>
            <person name="Krawcyk A.O."/>
            <person name="Berendsen E.M."/>
            <person name="Eijlander R.T."/>
            <person name="de Jong A."/>
            <person name="Wells-Bennik M."/>
            <person name="Kuipers O.P."/>
        </authorList>
    </citation>
    <scope>NUCLEOTIDE SEQUENCE [LARGE SCALE GENOMIC DNA]</scope>
    <source>
        <strain evidence="1 2">B4167</strain>
    </source>
</reference>
<dbReference type="RefSeq" id="WP_043988239.1">
    <property type="nucleotide sequence ID" value="NZ_CCRF01000030.1"/>
</dbReference>